<evidence type="ECO:0000256" key="1">
    <source>
        <dbReference type="ARBA" id="ARBA00022801"/>
    </source>
</evidence>
<evidence type="ECO:0000256" key="2">
    <source>
        <dbReference type="ARBA" id="ARBA00023295"/>
    </source>
</evidence>
<keyword evidence="1 3" id="KW-0378">Hydrolase</keyword>
<dbReference type="EMBL" id="BPQO01000053">
    <property type="protein sequence ID" value="GJD92656.1"/>
    <property type="molecule type" value="Genomic_DNA"/>
</dbReference>
<dbReference type="GO" id="GO:0009251">
    <property type="term" value="P:glucan catabolic process"/>
    <property type="evidence" value="ECO:0007669"/>
    <property type="project" value="TreeGrafter"/>
</dbReference>
<keyword evidence="6" id="KW-1185">Reference proteome</keyword>
<evidence type="ECO:0000313" key="5">
    <source>
        <dbReference type="EMBL" id="GJD92656.1"/>
    </source>
</evidence>
<dbReference type="Pfam" id="PF00150">
    <property type="entry name" value="Cellulase"/>
    <property type="match status" value="1"/>
</dbReference>
<dbReference type="Proteomes" id="UP001055247">
    <property type="component" value="Unassembled WGS sequence"/>
</dbReference>
<organism evidence="5 6">
    <name type="scientific">Methylobacterium hispanicum</name>
    <dbReference type="NCBI Taxonomy" id="270350"/>
    <lineage>
        <taxon>Bacteria</taxon>
        <taxon>Pseudomonadati</taxon>
        <taxon>Pseudomonadota</taxon>
        <taxon>Alphaproteobacteria</taxon>
        <taxon>Hyphomicrobiales</taxon>
        <taxon>Methylobacteriaceae</taxon>
        <taxon>Methylobacterium</taxon>
    </lineage>
</organism>
<sequence length="598" mass="62417">MKLGINLAGPDFGTGKLPGRLGTDYTYPTTQEIDYYAGKGMSVLRLPFIWERAQLSENGPLNASELAQMDTVVGYAASRGMQVILEPHNFGSGFGHLIGSAETPDSAFADFWGRLASHFAGRDNVIFGLMNEPHAQTAQQWLGSANAAIAAIRSAGARQEILVPGSYWSGAHSWVSSDNDTVIGRGVVDPLNNFAFEVHQYLDSDSSGTHATVVSASIGVERLTAITQWAEATNNRLFLGEFGVAQDATSLAALANMVAYMRAHPVWEGATYWAAGPWWGDYMFTIEPTGLGSNQVVDRPQMDVLENFLITLPSQSGPAPSIQSPVGTRGPDVITRPVGTLGPDLITLPLGSVTFLGGAGNDTVYGSLDAELIYGNQGDDLLVAGRTAGPYGHDSVFGGQGQDVIDYSASSDDSFIYGNLGDDTLSGGSGDDVLYGGQGQDLIRVGMGRNLAYGNLGDDTLVGGSGNSTLYGGQGQDLISLEAGDNLVFGNLGNDTLVGGPGYDTLFGGQGDDVLTGGSGDNTLSGDLGADRYVFGQPSRTSKILGFNPAEGDRIDLRGQSYTVVAAADGDALLALSGGGSVRLTGIRPAQVDASFFS</sequence>
<feature type="domain" description="Glycoside hydrolase family 5" evidence="4">
    <location>
        <begin position="15"/>
        <end position="274"/>
    </location>
</feature>
<evidence type="ECO:0000313" key="6">
    <source>
        <dbReference type="Proteomes" id="UP001055247"/>
    </source>
</evidence>
<gene>
    <name evidence="5" type="ORF">BHAOGJBA_6212</name>
</gene>
<dbReference type="AlphaFoldDB" id="A0AAV4ZXR8"/>
<evidence type="ECO:0000259" key="4">
    <source>
        <dbReference type="Pfam" id="PF00150"/>
    </source>
</evidence>
<proteinExistence type="inferred from homology"/>
<accession>A0AAV4ZXR8</accession>
<dbReference type="GO" id="GO:0004553">
    <property type="term" value="F:hydrolase activity, hydrolyzing O-glycosyl compounds"/>
    <property type="evidence" value="ECO:0007669"/>
    <property type="project" value="InterPro"/>
</dbReference>
<comment type="similarity">
    <text evidence="3">Belongs to the glycosyl hydrolase 5 (cellulase A) family.</text>
</comment>
<dbReference type="SUPFAM" id="SSF51445">
    <property type="entry name" value="(Trans)glycosidases"/>
    <property type="match status" value="1"/>
</dbReference>
<dbReference type="Gene3D" id="2.150.10.10">
    <property type="entry name" value="Serralysin-like metalloprotease, C-terminal"/>
    <property type="match status" value="3"/>
</dbReference>
<reference evidence="5" key="1">
    <citation type="journal article" date="2016" name="Front. Microbiol.">
        <title>Genome Sequence of the Piezophilic, Mesophilic Sulfate-Reducing Bacterium Desulfovibrio indicus J2T.</title>
        <authorList>
            <person name="Cao J."/>
            <person name="Maignien L."/>
            <person name="Shao Z."/>
            <person name="Alain K."/>
            <person name="Jebbar M."/>
        </authorList>
    </citation>
    <scope>NUCLEOTIDE SEQUENCE</scope>
    <source>
        <strain evidence="5">DSM 16372</strain>
    </source>
</reference>
<dbReference type="PANTHER" id="PTHR34142:SF1">
    <property type="entry name" value="GLYCOSIDE HYDROLASE FAMILY 5 DOMAIN-CONTAINING PROTEIN"/>
    <property type="match status" value="1"/>
</dbReference>
<dbReference type="InterPro" id="IPR001343">
    <property type="entry name" value="Hemolysn_Ca-bd"/>
</dbReference>
<dbReference type="InterPro" id="IPR001547">
    <property type="entry name" value="Glyco_hydro_5"/>
</dbReference>
<dbReference type="GO" id="GO:0005509">
    <property type="term" value="F:calcium ion binding"/>
    <property type="evidence" value="ECO:0007669"/>
    <property type="project" value="InterPro"/>
</dbReference>
<comment type="caution">
    <text evidence="5">The sequence shown here is derived from an EMBL/GenBank/DDBJ whole genome shotgun (WGS) entry which is preliminary data.</text>
</comment>
<dbReference type="Gene3D" id="3.20.20.80">
    <property type="entry name" value="Glycosidases"/>
    <property type="match status" value="1"/>
</dbReference>
<keyword evidence="2 3" id="KW-0326">Glycosidase</keyword>
<dbReference type="PANTHER" id="PTHR34142">
    <property type="entry name" value="ENDO-BETA-1,4-GLUCANASE A"/>
    <property type="match status" value="1"/>
</dbReference>
<dbReference type="PROSITE" id="PS00330">
    <property type="entry name" value="HEMOLYSIN_CALCIUM"/>
    <property type="match status" value="1"/>
</dbReference>
<dbReference type="SUPFAM" id="SSF51120">
    <property type="entry name" value="beta-Roll"/>
    <property type="match status" value="2"/>
</dbReference>
<dbReference type="InterPro" id="IPR018511">
    <property type="entry name" value="Hemolysin-typ_Ca-bd_CS"/>
</dbReference>
<reference evidence="5" key="2">
    <citation type="submission" date="2021-08" db="EMBL/GenBank/DDBJ databases">
        <authorList>
            <person name="Tani A."/>
            <person name="Ola A."/>
            <person name="Ogura Y."/>
            <person name="Katsura K."/>
            <person name="Hayashi T."/>
        </authorList>
    </citation>
    <scope>NUCLEOTIDE SEQUENCE</scope>
    <source>
        <strain evidence="5">DSM 16372</strain>
    </source>
</reference>
<protein>
    <recommendedName>
        <fullName evidence="4">Glycoside hydrolase family 5 domain-containing protein</fullName>
    </recommendedName>
</protein>
<dbReference type="PRINTS" id="PR00313">
    <property type="entry name" value="CABNDNGRPT"/>
</dbReference>
<name>A0AAV4ZXR8_9HYPH</name>
<dbReference type="InterPro" id="IPR017853">
    <property type="entry name" value="GH"/>
</dbReference>
<dbReference type="PROSITE" id="PS00659">
    <property type="entry name" value="GLYCOSYL_HYDROL_F5"/>
    <property type="match status" value="1"/>
</dbReference>
<dbReference type="InterPro" id="IPR011049">
    <property type="entry name" value="Serralysin-like_metalloprot_C"/>
</dbReference>
<evidence type="ECO:0000256" key="3">
    <source>
        <dbReference type="RuleBase" id="RU361153"/>
    </source>
</evidence>
<dbReference type="InterPro" id="IPR018087">
    <property type="entry name" value="Glyco_hydro_5_CS"/>
</dbReference>
<dbReference type="RefSeq" id="WP_082772914.1">
    <property type="nucleotide sequence ID" value="NZ_BPQO01000053.1"/>
</dbReference>
<dbReference type="Pfam" id="PF00353">
    <property type="entry name" value="HemolysinCabind"/>
    <property type="match status" value="5"/>
</dbReference>